<feature type="region of interest" description="Disordered" evidence="1">
    <location>
        <begin position="211"/>
        <end position="243"/>
    </location>
</feature>
<feature type="compositionally biased region" description="Polar residues" evidence="1">
    <location>
        <begin position="1"/>
        <end position="10"/>
    </location>
</feature>
<name>A0A182JDY6_ANOAO</name>
<evidence type="ECO:0000313" key="2">
    <source>
        <dbReference type="EnsemblMetazoa" id="AATE016290-PA.1"/>
    </source>
</evidence>
<dbReference type="EnsemblMetazoa" id="AATE016290-RA">
    <property type="protein sequence ID" value="AATE016290-PA.1"/>
    <property type="gene ID" value="AATE016290"/>
</dbReference>
<organism evidence="2">
    <name type="scientific">Anopheles atroparvus</name>
    <name type="common">European mosquito</name>
    <dbReference type="NCBI Taxonomy" id="41427"/>
    <lineage>
        <taxon>Eukaryota</taxon>
        <taxon>Metazoa</taxon>
        <taxon>Ecdysozoa</taxon>
        <taxon>Arthropoda</taxon>
        <taxon>Hexapoda</taxon>
        <taxon>Insecta</taxon>
        <taxon>Pterygota</taxon>
        <taxon>Neoptera</taxon>
        <taxon>Endopterygota</taxon>
        <taxon>Diptera</taxon>
        <taxon>Nematocera</taxon>
        <taxon>Culicoidea</taxon>
        <taxon>Culicidae</taxon>
        <taxon>Anophelinae</taxon>
        <taxon>Anopheles</taxon>
    </lineage>
</organism>
<sequence>MNSEQRSPSIKSEEVSQDVPEAADNANAATSETFSHPGAFGSVSCRGFQSDRQYLFIIYSVCSSERFSTNRDAIFFCTGRMAKLADVPGRSTGSMVEDRQRGIAHGVLHPYNEGSTVREEKPCESCMGRVPLADLDHLSSSWKAALDGLERLGRLEPPAPNSMDPAAVSIPCQLVDLNNNCQCRPSGLPTQRTPLVGELLAPTKLLPSSAVAQAKQDNGPAAPTHRRLRRTAPSSSSRPRRHGIKWRPYALETKPLKSKAAFEQSLQNLSQVRLDSIVEVVRCAVESKDGDCSNAPSNPKEEHGLILLFGEKL</sequence>
<proteinExistence type="predicted"/>
<dbReference type="AlphaFoldDB" id="A0A182JDY6"/>
<evidence type="ECO:0000256" key="1">
    <source>
        <dbReference type="SAM" id="MobiDB-lite"/>
    </source>
</evidence>
<reference evidence="2" key="1">
    <citation type="submission" date="2022-08" db="UniProtKB">
        <authorList>
            <consortium name="EnsemblMetazoa"/>
        </authorList>
    </citation>
    <scope>IDENTIFICATION</scope>
    <source>
        <strain evidence="2">EBRO</strain>
    </source>
</reference>
<dbReference type="VEuPathDB" id="VectorBase:AATE016290"/>
<feature type="region of interest" description="Disordered" evidence="1">
    <location>
        <begin position="1"/>
        <end position="24"/>
    </location>
</feature>
<protein>
    <submittedName>
        <fullName evidence="2">Uncharacterized protein</fullName>
    </submittedName>
</protein>
<accession>A0A182JDY6</accession>